<keyword evidence="2" id="KW-1185">Reference proteome</keyword>
<dbReference type="AlphaFoldDB" id="A0A9Q8X3X0"/>
<evidence type="ECO:0000313" key="1">
    <source>
        <dbReference type="EMBL" id="URQ62911.1"/>
    </source>
</evidence>
<name>A0A9Q8X3X0_9GAMM</name>
<evidence type="ECO:0000313" key="2">
    <source>
        <dbReference type="Proteomes" id="UP001056381"/>
    </source>
</evidence>
<dbReference type="InterPro" id="IPR009367">
    <property type="entry name" value="Elm1-like"/>
</dbReference>
<organism evidence="1 2">
    <name type="scientific">SAR86 cluster bacterium</name>
    <dbReference type="NCBI Taxonomy" id="2030880"/>
    <lineage>
        <taxon>Bacteria</taxon>
        <taxon>Pseudomonadati</taxon>
        <taxon>Pseudomonadota</taxon>
        <taxon>Gammaproteobacteria</taxon>
        <taxon>SAR86 cluster</taxon>
    </lineage>
</organism>
<dbReference type="Proteomes" id="UP001056381">
    <property type="component" value="Chromosome"/>
</dbReference>
<accession>A0A9Q8X3X0</accession>
<gene>
    <name evidence="1" type="ORF">M9B40_04090</name>
</gene>
<dbReference type="Pfam" id="PF06258">
    <property type="entry name" value="Mito_fiss_Elm1"/>
    <property type="match status" value="1"/>
</dbReference>
<protein>
    <submittedName>
        <fullName evidence="1">Mitochondrial fission ELM1 family protein</fullName>
    </submittedName>
</protein>
<sequence length="315" mass="36346">MKIAVVADKKSGHLTQCLGLRDVIQDYDHEKDVLFLGKDFISLPGFLEKLFTFFKENFYLFILRLLNPSIGDKKYDLVICSGSRTVMPAYLVSIKTKAKIVYIGTPKFRVMKKFNGIISTKEDISSAFKVISTVIPPTKFKPYSKKIEPKKQSLVMLGGDGSGYDYGEKDWYRLSYEFKNINTTFLNSRRTPKFAWTNLKENAGKKHEFLDLKDTSFEILQNAIDSHSNIFVTADSTSMILEIISRGYFVNVIELRGPLKREHHHDIIEGFEKKGILKILRLNELHHSKDKYEGGVHSFVTEYRQKLREQLIKLV</sequence>
<reference evidence="1" key="1">
    <citation type="submission" date="2022-05" db="EMBL/GenBank/DDBJ databases">
        <title>Single-amplified genomics reveal most streamlined microbe among free-living bacteria.</title>
        <authorList>
            <person name="Roda-Garcia J."/>
            <person name="Haro-Moreno J.M."/>
            <person name="Rodriguez-Valera F."/>
            <person name="Almagro-Moreno S."/>
            <person name="Lopez-Perez M."/>
        </authorList>
    </citation>
    <scope>NUCLEOTIDE SEQUENCE</scope>
    <source>
        <strain evidence="1">TMED112-D2-2</strain>
    </source>
</reference>
<dbReference type="EMBL" id="CP097966">
    <property type="protein sequence ID" value="URQ62911.1"/>
    <property type="molecule type" value="Genomic_DNA"/>
</dbReference>
<proteinExistence type="predicted"/>